<name>A0ABN8YD83_RANTA</name>
<sequence length="185" mass="20319">MWEFGHPDPREENRKQVGPECTGPKSRRTLKNSRLGSAPGAKARLRRNRSPQQAEQPTLDHRRFPAQTVTPLPRGLQQRNSRDEERAEGAPASGRAWALERFGGLAGPQGTHGAQRPSPAPLATPNPRRARPRAAREHAGQRRAGRRQEPWALGRVSFSLKRTPSSNLPSSSPHAAPTAHRSSVA</sequence>
<dbReference type="Proteomes" id="UP001176941">
    <property type="component" value="Chromosome 16"/>
</dbReference>
<evidence type="ECO:0000256" key="1">
    <source>
        <dbReference type="SAM" id="MobiDB-lite"/>
    </source>
</evidence>
<protein>
    <submittedName>
        <fullName evidence="2">Uncharacterized protein</fullName>
    </submittedName>
</protein>
<proteinExistence type="predicted"/>
<dbReference type="EMBL" id="OX459952">
    <property type="protein sequence ID" value="CAI9157816.1"/>
    <property type="molecule type" value="Genomic_DNA"/>
</dbReference>
<gene>
    <name evidence="2" type="ORF">MRATA1EN1_LOCUS6778</name>
</gene>
<keyword evidence="3" id="KW-1185">Reference proteome</keyword>
<reference evidence="2" key="1">
    <citation type="submission" date="2023-04" db="EMBL/GenBank/DDBJ databases">
        <authorList>
            <consortium name="ELIXIR-Norway"/>
        </authorList>
    </citation>
    <scope>NUCLEOTIDE SEQUENCE [LARGE SCALE GENOMIC DNA]</scope>
</reference>
<evidence type="ECO:0000313" key="2">
    <source>
        <dbReference type="EMBL" id="CAI9157816.1"/>
    </source>
</evidence>
<feature type="compositionally biased region" description="Polar residues" evidence="1">
    <location>
        <begin position="160"/>
        <end position="173"/>
    </location>
</feature>
<feature type="compositionally biased region" description="Basic and acidic residues" evidence="1">
    <location>
        <begin position="1"/>
        <end position="17"/>
    </location>
</feature>
<organism evidence="2 3">
    <name type="scientific">Rangifer tarandus platyrhynchus</name>
    <name type="common">Svalbard reindeer</name>
    <dbReference type="NCBI Taxonomy" id="3082113"/>
    <lineage>
        <taxon>Eukaryota</taxon>
        <taxon>Metazoa</taxon>
        <taxon>Chordata</taxon>
        <taxon>Craniata</taxon>
        <taxon>Vertebrata</taxon>
        <taxon>Euteleostomi</taxon>
        <taxon>Mammalia</taxon>
        <taxon>Eutheria</taxon>
        <taxon>Laurasiatheria</taxon>
        <taxon>Artiodactyla</taxon>
        <taxon>Ruminantia</taxon>
        <taxon>Pecora</taxon>
        <taxon>Cervidae</taxon>
        <taxon>Odocoileinae</taxon>
        <taxon>Rangifer</taxon>
    </lineage>
</organism>
<feature type="region of interest" description="Disordered" evidence="1">
    <location>
        <begin position="1"/>
        <end position="185"/>
    </location>
</feature>
<accession>A0ABN8YD83</accession>
<evidence type="ECO:0000313" key="3">
    <source>
        <dbReference type="Proteomes" id="UP001176941"/>
    </source>
</evidence>